<dbReference type="Pfam" id="PF06985">
    <property type="entry name" value="HET"/>
    <property type="match status" value="1"/>
</dbReference>
<dbReference type="PANTHER" id="PTHR24148">
    <property type="entry name" value="ANKYRIN REPEAT DOMAIN-CONTAINING PROTEIN 39 HOMOLOG-RELATED"/>
    <property type="match status" value="1"/>
</dbReference>
<evidence type="ECO:0000313" key="2">
    <source>
        <dbReference type="EMBL" id="OJJ03134.1"/>
    </source>
</evidence>
<dbReference type="AlphaFoldDB" id="A0A1L9PNN3"/>
<sequence length="593" mass="67249">MHTDAWDESCDWPRRLLHVPSMTSHTWEPGNTYGGQPNPPYNALSYTWGRWALKDLDNSGIDSLRISGIPWQTPRVRPSHFTVEELLFTIKAASVEAGPFSTDFLWLDVACIDQRPNSREKASEIGRQGKIFKRAHKVYAWLTSFDTNSFDKWLSWSIEGLFIPYLHASRASIARGQVLATTDIPDSLLEKIDEHIQRLARDPWCTSLWTLQEGFLRPDAFPLLKTPPDPDRVFPDLQHSVDWIGHIIADTQRTGLSRNQKLRKIQKTALELGFIGAGHGLKREIQSHRPQVLGPTENPFHLLACSTSRKTSREEDRVYGIMQVFDFRLGKSAPEETRINFTIQELRQQLEDALVAKYPVASQLVIQPSDCRLGEAWMVQPGGVVSTCGEAFWRAVQDANTVKVLTKLSIRLFNDQRWGFFQGPVSSFYTLSQRFDVGVDLDQRWREEMLDTAGNGMAISEGRTEVVWPFQDRYIRSFPSVLELNNQHVRARATVYSWVNNRFPELEVALLGVTVMEILGDRLLATAHGICLEPLDRRISPASFQRIGTANFSFEIGCGSRAGDIAQENDIYVSSSVDEEIHKCMELGEGLFG</sequence>
<dbReference type="Proteomes" id="UP000184073">
    <property type="component" value="Unassembled WGS sequence"/>
</dbReference>
<name>A0A1L9PNN3_ASPVE</name>
<dbReference type="GeneID" id="63728140"/>
<dbReference type="RefSeq" id="XP_040668896.1">
    <property type="nucleotide sequence ID" value="XM_040812629.1"/>
</dbReference>
<proteinExistence type="predicted"/>
<reference evidence="3" key="1">
    <citation type="journal article" date="2017" name="Genome Biol.">
        <title>Comparative genomics reveals high biological diversity and specific adaptations in the industrially and medically important fungal genus Aspergillus.</title>
        <authorList>
            <person name="de Vries R.P."/>
            <person name="Riley R."/>
            <person name="Wiebenga A."/>
            <person name="Aguilar-Osorio G."/>
            <person name="Amillis S."/>
            <person name="Uchima C.A."/>
            <person name="Anderluh G."/>
            <person name="Asadollahi M."/>
            <person name="Askin M."/>
            <person name="Barry K."/>
            <person name="Battaglia E."/>
            <person name="Bayram O."/>
            <person name="Benocci T."/>
            <person name="Braus-Stromeyer S.A."/>
            <person name="Caldana C."/>
            <person name="Canovas D."/>
            <person name="Cerqueira G.C."/>
            <person name="Chen F."/>
            <person name="Chen W."/>
            <person name="Choi C."/>
            <person name="Clum A."/>
            <person name="Dos Santos R.A."/>
            <person name="Damasio A.R."/>
            <person name="Diallinas G."/>
            <person name="Emri T."/>
            <person name="Fekete E."/>
            <person name="Flipphi M."/>
            <person name="Freyberg S."/>
            <person name="Gallo A."/>
            <person name="Gournas C."/>
            <person name="Habgood R."/>
            <person name="Hainaut M."/>
            <person name="Harispe M.L."/>
            <person name="Henrissat B."/>
            <person name="Hilden K.S."/>
            <person name="Hope R."/>
            <person name="Hossain A."/>
            <person name="Karabika E."/>
            <person name="Karaffa L."/>
            <person name="Karanyi Z."/>
            <person name="Krasevec N."/>
            <person name="Kuo A."/>
            <person name="Kusch H."/>
            <person name="LaButti K."/>
            <person name="Lagendijk E.L."/>
            <person name="Lapidus A."/>
            <person name="Levasseur A."/>
            <person name="Lindquist E."/>
            <person name="Lipzen A."/>
            <person name="Logrieco A.F."/>
            <person name="MacCabe A."/>
            <person name="Maekelae M.R."/>
            <person name="Malavazi I."/>
            <person name="Melin P."/>
            <person name="Meyer V."/>
            <person name="Mielnichuk N."/>
            <person name="Miskei M."/>
            <person name="Molnar A.P."/>
            <person name="Mule G."/>
            <person name="Ngan C.Y."/>
            <person name="Orejas M."/>
            <person name="Orosz E."/>
            <person name="Ouedraogo J.P."/>
            <person name="Overkamp K.M."/>
            <person name="Park H.-S."/>
            <person name="Perrone G."/>
            <person name="Piumi F."/>
            <person name="Punt P.J."/>
            <person name="Ram A.F."/>
            <person name="Ramon A."/>
            <person name="Rauscher S."/>
            <person name="Record E."/>
            <person name="Riano-Pachon D.M."/>
            <person name="Robert V."/>
            <person name="Roehrig J."/>
            <person name="Ruller R."/>
            <person name="Salamov A."/>
            <person name="Salih N.S."/>
            <person name="Samson R.A."/>
            <person name="Sandor E."/>
            <person name="Sanguinetti M."/>
            <person name="Schuetze T."/>
            <person name="Sepcic K."/>
            <person name="Shelest E."/>
            <person name="Sherlock G."/>
            <person name="Sophianopoulou V."/>
            <person name="Squina F.M."/>
            <person name="Sun H."/>
            <person name="Susca A."/>
            <person name="Todd R.B."/>
            <person name="Tsang A."/>
            <person name="Unkles S.E."/>
            <person name="van de Wiele N."/>
            <person name="van Rossen-Uffink D."/>
            <person name="Oliveira J.V."/>
            <person name="Vesth T.C."/>
            <person name="Visser J."/>
            <person name="Yu J.-H."/>
            <person name="Zhou M."/>
            <person name="Andersen M.R."/>
            <person name="Archer D.B."/>
            <person name="Baker S.E."/>
            <person name="Benoit I."/>
            <person name="Brakhage A.A."/>
            <person name="Braus G.H."/>
            <person name="Fischer R."/>
            <person name="Frisvad J.C."/>
            <person name="Goldman G.H."/>
            <person name="Houbraken J."/>
            <person name="Oakley B."/>
            <person name="Pocsi I."/>
            <person name="Scazzocchio C."/>
            <person name="Seiboth B."/>
            <person name="vanKuyk P.A."/>
            <person name="Wortman J."/>
            <person name="Dyer P.S."/>
            <person name="Grigoriev I.V."/>
        </authorList>
    </citation>
    <scope>NUCLEOTIDE SEQUENCE [LARGE SCALE GENOMIC DNA]</scope>
    <source>
        <strain evidence="3">CBS 583.65</strain>
    </source>
</reference>
<keyword evidence="3" id="KW-1185">Reference proteome</keyword>
<organism evidence="2 3">
    <name type="scientific">Aspergillus versicolor CBS 583.65</name>
    <dbReference type="NCBI Taxonomy" id="1036611"/>
    <lineage>
        <taxon>Eukaryota</taxon>
        <taxon>Fungi</taxon>
        <taxon>Dikarya</taxon>
        <taxon>Ascomycota</taxon>
        <taxon>Pezizomycotina</taxon>
        <taxon>Eurotiomycetes</taxon>
        <taxon>Eurotiomycetidae</taxon>
        <taxon>Eurotiales</taxon>
        <taxon>Aspergillaceae</taxon>
        <taxon>Aspergillus</taxon>
        <taxon>Aspergillus subgen. Nidulantes</taxon>
    </lineage>
</organism>
<gene>
    <name evidence="2" type="ORF">ASPVEDRAFT_42645</name>
</gene>
<evidence type="ECO:0000259" key="1">
    <source>
        <dbReference type="Pfam" id="PF06985"/>
    </source>
</evidence>
<accession>A0A1L9PNN3</accession>
<dbReference type="InterPro" id="IPR052895">
    <property type="entry name" value="HetReg/Transcr_Mod"/>
</dbReference>
<protein>
    <recommendedName>
        <fullName evidence="1">Heterokaryon incompatibility domain-containing protein</fullName>
    </recommendedName>
</protein>
<dbReference type="STRING" id="1036611.A0A1L9PNN3"/>
<dbReference type="InterPro" id="IPR010730">
    <property type="entry name" value="HET"/>
</dbReference>
<dbReference type="OrthoDB" id="2157530at2759"/>
<dbReference type="PANTHER" id="PTHR24148:SF64">
    <property type="entry name" value="HETEROKARYON INCOMPATIBILITY DOMAIN-CONTAINING PROTEIN"/>
    <property type="match status" value="1"/>
</dbReference>
<dbReference type="EMBL" id="KV878130">
    <property type="protein sequence ID" value="OJJ03134.1"/>
    <property type="molecule type" value="Genomic_DNA"/>
</dbReference>
<dbReference type="VEuPathDB" id="FungiDB:ASPVEDRAFT_42645"/>
<feature type="domain" description="Heterokaryon incompatibility" evidence="1">
    <location>
        <begin position="41"/>
        <end position="213"/>
    </location>
</feature>
<evidence type="ECO:0000313" key="3">
    <source>
        <dbReference type="Proteomes" id="UP000184073"/>
    </source>
</evidence>